<protein>
    <submittedName>
        <fullName evidence="1">Uncharacterized protein</fullName>
    </submittedName>
</protein>
<reference evidence="1 2" key="1">
    <citation type="submission" date="2019-03" db="EMBL/GenBank/DDBJ databases">
        <title>First draft genome of Liparis tanakae, snailfish: a comprehensive survey of snailfish specific genes.</title>
        <authorList>
            <person name="Kim W."/>
            <person name="Song I."/>
            <person name="Jeong J.-H."/>
            <person name="Kim D."/>
            <person name="Kim S."/>
            <person name="Ryu S."/>
            <person name="Song J.Y."/>
            <person name="Lee S.K."/>
        </authorList>
    </citation>
    <scope>NUCLEOTIDE SEQUENCE [LARGE SCALE GENOMIC DNA]</scope>
    <source>
        <tissue evidence="1">Muscle</tissue>
    </source>
</reference>
<dbReference type="AlphaFoldDB" id="A0A4Z2I0R8"/>
<gene>
    <name evidence="1" type="ORF">EYF80_018161</name>
</gene>
<dbReference type="EMBL" id="SRLO01000147">
    <property type="protein sequence ID" value="TNN71636.1"/>
    <property type="molecule type" value="Genomic_DNA"/>
</dbReference>
<accession>A0A4Z2I0R8</accession>
<evidence type="ECO:0000313" key="2">
    <source>
        <dbReference type="Proteomes" id="UP000314294"/>
    </source>
</evidence>
<proteinExistence type="predicted"/>
<keyword evidence="2" id="KW-1185">Reference proteome</keyword>
<dbReference type="Proteomes" id="UP000314294">
    <property type="component" value="Unassembled WGS sequence"/>
</dbReference>
<name>A0A4Z2I0R8_9TELE</name>
<sequence>MELVGIDLFSERGAAYCSVKEEAPFWISHAALQIKYQRPPGIPLCGRCHIKNSTAATNDNNKSSAL</sequence>
<comment type="caution">
    <text evidence="1">The sequence shown here is derived from an EMBL/GenBank/DDBJ whole genome shotgun (WGS) entry which is preliminary data.</text>
</comment>
<organism evidence="1 2">
    <name type="scientific">Liparis tanakae</name>
    <name type="common">Tanaka's snailfish</name>
    <dbReference type="NCBI Taxonomy" id="230148"/>
    <lineage>
        <taxon>Eukaryota</taxon>
        <taxon>Metazoa</taxon>
        <taxon>Chordata</taxon>
        <taxon>Craniata</taxon>
        <taxon>Vertebrata</taxon>
        <taxon>Euteleostomi</taxon>
        <taxon>Actinopterygii</taxon>
        <taxon>Neopterygii</taxon>
        <taxon>Teleostei</taxon>
        <taxon>Neoteleostei</taxon>
        <taxon>Acanthomorphata</taxon>
        <taxon>Eupercaria</taxon>
        <taxon>Perciformes</taxon>
        <taxon>Cottioidei</taxon>
        <taxon>Cottales</taxon>
        <taxon>Liparidae</taxon>
        <taxon>Liparis</taxon>
    </lineage>
</organism>
<evidence type="ECO:0000313" key="1">
    <source>
        <dbReference type="EMBL" id="TNN71636.1"/>
    </source>
</evidence>